<dbReference type="InParanoid" id="A0A0C3J4Q0"/>
<reference evidence="2" key="2">
    <citation type="submission" date="2015-01" db="EMBL/GenBank/DDBJ databases">
        <title>Evolutionary Origins and Diversification of the Mycorrhizal Mutualists.</title>
        <authorList>
            <consortium name="DOE Joint Genome Institute"/>
            <consortium name="Mycorrhizal Genomics Consortium"/>
            <person name="Kohler A."/>
            <person name="Kuo A."/>
            <person name="Nagy L.G."/>
            <person name="Floudas D."/>
            <person name="Copeland A."/>
            <person name="Barry K.W."/>
            <person name="Cichocki N."/>
            <person name="Veneault-Fourrey C."/>
            <person name="LaButti K."/>
            <person name="Lindquist E.A."/>
            <person name="Lipzen A."/>
            <person name="Lundell T."/>
            <person name="Morin E."/>
            <person name="Murat C."/>
            <person name="Riley R."/>
            <person name="Ohm R."/>
            <person name="Sun H."/>
            <person name="Tunlid A."/>
            <person name="Henrissat B."/>
            <person name="Grigoriev I.V."/>
            <person name="Hibbett D.S."/>
            <person name="Martin F."/>
        </authorList>
    </citation>
    <scope>NUCLEOTIDE SEQUENCE [LARGE SCALE GENOMIC DNA]</scope>
    <source>
        <strain evidence="2">Marx 270</strain>
    </source>
</reference>
<evidence type="ECO:0000313" key="2">
    <source>
        <dbReference type="Proteomes" id="UP000054217"/>
    </source>
</evidence>
<evidence type="ECO:0000313" key="1">
    <source>
        <dbReference type="EMBL" id="KIO04058.1"/>
    </source>
</evidence>
<gene>
    <name evidence="1" type="ORF">M404DRAFT_600110</name>
</gene>
<dbReference type="EMBL" id="KN831973">
    <property type="protein sequence ID" value="KIO04058.1"/>
    <property type="molecule type" value="Genomic_DNA"/>
</dbReference>
<organism evidence="1 2">
    <name type="scientific">Pisolithus tinctorius Marx 270</name>
    <dbReference type="NCBI Taxonomy" id="870435"/>
    <lineage>
        <taxon>Eukaryota</taxon>
        <taxon>Fungi</taxon>
        <taxon>Dikarya</taxon>
        <taxon>Basidiomycota</taxon>
        <taxon>Agaricomycotina</taxon>
        <taxon>Agaricomycetes</taxon>
        <taxon>Agaricomycetidae</taxon>
        <taxon>Boletales</taxon>
        <taxon>Sclerodermatineae</taxon>
        <taxon>Pisolithaceae</taxon>
        <taxon>Pisolithus</taxon>
    </lineage>
</organism>
<sequence length="116" mass="13211">MQDEQQDIFKRRVLPTFAAHQQPVASPREWVTCNVRFKILPLTSGVQGSNVQAPRSDVCPQSKCIRIHVLLNSPRDLFVPRSRSLILRTNSSSHPPHIIKHLTRGTVNDVKAWRVV</sequence>
<proteinExistence type="predicted"/>
<name>A0A0C3J4Q0_PISTI</name>
<accession>A0A0C3J4Q0</accession>
<protein>
    <submittedName>
        <fullName evidence="1">Uncharacterized protein</fullName>
    </submittedName>
</protein>
<dbReference type="AlphaFoldDB" id="A0A0C3J4Q0"/>
<dbReference type="HOGENOM" id="CLU_2097816_0_0_1"/>
<dbReference type="Proteomes" id="UP000054217">
    <property type="component" value="Unassembled WGS sequence"/>
</dbReference>
<keyword evidence="2" id="KW-1185">Reference proteome</keyword>
<reference evidence="1 2" key="1">
    <citation type="submission" date="2014-04" db="EMBL/GenBank/DDBJ databases">
        <authorList>
            <consortium name="DOE Joint Genome Institute"/>
            <person name="Kuo A."/>
            <person name="Kohler A."/>
            <person name="Costa M.D."/>
            <person name="Nagy L.G."/>
            <person name="Floudas D."/>
            <person name="Copeland A."/>
            <person name="Barry K.W."/>
            <person name="Cichocki N."/>
            <person name="Veneault-Fourrey C."/>
            <person name="LaButti K."/>
            <person name="Lindquist E.A."/>
            <person name="Lipzen A."/>
            <person name="Lundell T."/>
            <person name="Morin E."/>
            <person name="Murat C."/>
            <person name="Sun H."/>
            <person name="Tunlid A."/>
            <person name="Henrissat B."/>
            <person name="Grigoriev I.V."/>
            <person name="Hibbett D.S."/>
            <person name="Martin F."/>
            <person name="Nordberg H.P."/>
            <person name="Cantor M.N."/>
            <person name="Hua S.X."/>
        </authorList>
    </citation>
    <scope>NUCLEOTIDE SEQUENCE [LARGE SCALE GENOMIC DNA]</scope>
    <source>
        <strain evidence="1 2">Marx 270</strain>
    </source>
</reference>